<dbReference type="InterPro" id="IPR036518">
    <property type="entry name" value="CobE/GbiG_C_sf"/>
</dbReference>
<feature type="domain" description="Cobalamin synthesis G N-terminal" evidence="2">
    <location>
        <begin position="42"/>
        <end position="121"/>
    </location>
</feature>
<feature type="domain" description="CobE/GbiG C-terminal" evidence="1">
    <location>
        <begin position="215"/>
        <end position="333"/>
    </location>
</feature>
<dbReference type="InterPro" id="IPR038029">
    <property type="entry name" value="GbiG_N_sf"/>
</dbReference>
<evidence type="ECO:0000313" key="3">
    <source>
        <dbReference type="EMBL" id="MBY0759065.1"/>
    </source>
</evidence>
<name>A0ABS7L8E2_9FIRM</name>
<organism evidence="3 4">
    <name type="scientific">Sellimonas caecigallum</name>
    <dbReference type="NCBI Taxonomy" id="2592333"/>
    <lineage>
        <taxon>Bacteria</taxon>
        <taxon>Bacillati</taxon>
        <taxon>Bacillota</taxon>
        <taxon>Clostridia</taxon>
        <taxon>Lachnospirales</taxon>
        <taxon>Lachnospiraceae</taxon>
        <taxon>Sellimonas</taxon>
    </lineage>
</organism>
<evidence type="ECO:0000259" key="1">
    <source>
        <dbReference type="Pfam" id="PF01890"/>
    </source>
</evidence>
<dbReference type="Gene3D" id="3.40.50.11220">
    <property type="match status" value="1"/>
</dbReference>
<evidence type="ECO:0000313" key="4">
    <source>
        <dbReference type="Proteomes" id="UP000779049"/>
    </source>
</evidence>
<proteinExistence type="predicted"/>
<dbReference type="SUPFAM" id="SSF159664">
    <property type="entry name" value="CobE/GbiG C-terminal domain-like"/>
    <property type="match status" value="1"/>
</dbReference>
<protein>
    <submittedName>
        <fullName evidence="3">Cobalt-precorrin 5A hydrolase</fullName>
    </submittedName>
</protein>
<keyword evidence="3" id="KW-0378">Hydrolase</keyword>
<sequence>MKISVISFTEQGKQLASQLRESLKDHEVRIFQKPEEGLIPWAKKQFENKNALVFVGACGIAVRAIAPFVKDKLTDSPVLVMDEKGQYVIPILSGHMGGANELADLIACRMHLIPVITTATDIHHKFSVDLFAKQNDLHIVNKGGIAKISAKVLRDESVTISIDGGSDRIPDETGRIPEGLQIVPYPPQTAADIVISSKEDVWEQAVMKLKPKEYILGIGCKKGKSKEDIGTMIKKCMEHLGISVSDIAAVASIDRKKNETGICQWTSQNRIPFVTFSEEELRRVKGNFHSSDFVKQTVGVDNVCERAALAACGEGGTLVLAKQAENGITIAAAKRIWTIEWAGGKHDEA</sequence>
<dbReference type="Gene3D" id="3.30.420.180">
    <property type="entry name" value="CobE/GbiG C-terminal domain"/>
    <property type="match status" value="1"/>
</dbReference>
<dbReference type="Pfam" id="PF01890">
    <property type="entry name" value="CbiG_C"/>
    <property type="match status" value="1"/>
</dbReference>
<dbReference type="SUPFAM" id="SSF159672">
    <property type="entry name" value="CbiG N-terminal domain-like"/>
    <property type="match status" value="1"/>
</dbReference>
<dbReference type="EMBL" id="VIRV01000010">
    <property type="protein sequence ID" value="MBY0759065.1"/>
    <property type="molecule type" value="Genomic_DNA"/>
</dbReference>
<accession>A0ABS7L8E2</accession>
<dbReference type="InterPro" id="IPR021744">
    <property type="entry name" value="CbiG_N"/>
</dbReference>
<keyword evidence="4" id="KW-1185">Reference proteome</keyword>
<dbReference type="RefSeq" id="WP_221919850.1">
    <property type="nucleotide sequence ID" value="NZ_CP173660.1"/>
</dbReference>
<dbReference type="GO" id="GO:0016787">
    <property type="term" value="F:hydrolase activity"/>
    <property type="evidence" value="ECO:0007669"/>
    <property type="project" value="UniProtKB-KW"/>
</dbReference>
<dbReference type="Pfam" id="PF11760">
    <property type="entry name" value="CbiG_N"/>
    <property type="match status" value="1"/>
</dbReference>
<dbReference type="Proteomes" id="UP000779049">
    <property type="component" value="Unassembled WGS sequence"/>
</dbReference>
<gene>
    <name evidence="3" type="ORF">FLB61_08190</name>
</gene>
<reference evidence="3 4" key="1">
    <citation type="journal article" date="2020" name="New Microbes New Infect">
        <title>Sellimonas caecigallum sp. nov., description and genome sequence of a new member of the Sellimonas genus isolated from the cecum of feral chicken.</title>
        <authorList>
            <person name="Wongkuna S."/>
            <person name="Ghimire S."/>
            <person name="Antony L."/>
            <person name="Chankhamhaengdecha S."/>
            <person name="Janvilisri T."/>
            <person name="Scaria J."/>
        </authorList>
    </citation>
    <scope>NUCLEOTIDE SEQUENCE [LARGE SCALE GENOMIC DNA]</scope>
    <source>
        <strain evidence="3 4">SW451</strain>
    </source>
</reference>
<dbReference type="InterPro" id="IPR052553">
    <property type="entry name" value="CbiG_hydrolase"/>
</dbReference>
<dbReference type="PANTHER" id="PTHR37477:SF1">
    <property type="entry name" value="COBALT-PRECORRIN-5A HYDROLASE"/>
    <property type="match status" value="1"/>
</dbReference>
<comment type="caution">
    <text evidence="3">The sequence shown here is derived from an EMBL/GenBank/DDBJ whole genome shotgun (WGS) entry which is preliminary data.</text>
</comment>
<evidence type="ECO:0000259" key="2">
    <source>
        <dbReference type="Pfam" id="PF11760"/>
    </source>
</evidence>
<dbReference type="InterPro" id="IPR002750">
    <property type="entry name" value="CobE/GbiG_C"/>
</dbReference>
<dbReference type="PANTHER" id="PTHR37477">
    <property type="entry name" value="COBALT-PRECORRIN-5A HYDROLASE"/>
    <property type="match status" value="1"/>
</dbReference>